<protein>
    <submittedName>
        <fullName evidence="3">Protein MCM10</fullName>
    </submittedName>
</protein>
<dbReference type="AlphaFoldDB" id="A0A5B7II87"/>
<dbReference type="Gene3D" id="2.40.50.140">
    <property type="entry name" value="Nucleic acid-binding proteins"/>
    <property type="match status" value="1"/>
</dbReference>
<evidence type="ECO:0000313" key="3">
    <source>
        <dbReference type="EMBL" id="MPC82033.1"/>
    </source>
</evidence>
<dbReference type="GO" id="GO:0006270">
    <property type="term" value="P:DNA replication initiation"/>
    <property type="evidence" value="ECO:0007669"/>
    <property type="project" value="InterPro"/>
</dbReference>
<reference evidence="3 4" key="1">
    <citation type="submission" date="2019-05" db="EMBL/GenBank/DDBJ databases">
        <title>Another draft genome of Portunus trituberculatus and its Hox gene families provides insights of decapod evolution.</title>
        <authorList>
            <person name="Jeong J.-H."/>
            <person name="Song I."/>
            <person name="Kim S."/>
            <person name="Choi T."/>
            <person name="Kim D."/>
            <person name="Ryu S."/>
            <person name="Kim W."/>
        </authorList>
    </citation>
    <scope>NUCLEOTIDE SEQUENCE [LARGE SCALE GENOMIC DNA]</scope>
    <source>
        <tissue evidence="3">Muscle</tissue>
    </source>
</reference>
<dbReference type="Pfam" id="PF09329">
    <property type="entry name" value="zf-primase"/>
    <property type="match status" value="1"/>
</dbReference>
<keyword evidence="4" id="KW-1185">Reference proteome</keyword>
<dbReference type="PANTHER" id="PTHR13454:SF11">
    <property type="entry name" value="PROTEIN MCM10 HOMOLOG"/>
    <property type="match status" value="1"/>
</dbReference>
<accession>A0A5B7II87</accession>
<gene>
    <name evidence="3" type="primary">mcm10_0</name>
    <name evidence="3" type="ORF">E2C01_076676</name>
</gene>
<dbReference type="InterPro" id="IPR015408">
    <property type="entry name" value="Znf_Mcm10/DnaG"/>
</dbReference>
<evidence type="ECO:0000259" key="2">
    <source>
        <dbReference type="Pfam" id="PF09329"/>
    </source>
</evidence>
<dbReference type="EMBL" id="VSRR010058688">
    <property type="protein sequence ID" value="MPC82033.1"/>
    <property type="molecule type" value="Genomic_DNA"/>
</dbReference>
<feature type="domain" description="Zinc finger Mcm10/DnaG-type" evidence="2">
    <location>
        <begin position="16"/>
        <end position="61"/>
    </location>
</feature>
<name>A0A5B7II87_PORTR</name>
<dbReference type="GO" id="GO:0003688">
    <property type="term" value="F:DNA replication origin binding"/>
    <property type="evidence" value="ECO:0007669"/>
    <property type="project" value="TreeGrafter"/>
</dbReference>
<proteinExistence type="inferred from homology"/>
<comment type="similarity">
    <text evidence="1">Belongs to the MCM10 family.</text>
</comment>
<dbReference type="GO" id="GO:0003697">
    <property type="term" value="F:single-stranded DNA binding"/>
    <property type="evidence" value="ECO:0007669"/>
    <property type="project" value="InterPro"/>
</dbReference>
<evidence type="ECO:0000313" key="4">
    <source>
        <dbReference type="Proteomes" id="UP000324222"/>
    </source>
</evidence>
<dbReference type="InterPro" id="IPR012340">
    <property type="entry name" value="NA-bd_OB-fold"/>
</dbReference>
<comment type="caution">
    <text evidence="3">The sequence shown here is derived from an EMBL/GenBank/DDBJ whole genome shotgun (WGS) entry which is preliminary data.</text>
</comment>
<sequence>MISLSVFEPQRVMIMGMSKDLGWCKGKTKMNEPCRCFVNKSSCEFCVYHIQREYQKTASKRAVIQSSFTRVDPKRRLQERVLGKDQVSAGQESALLSFPPSFSLATFPLCLQSKSK</sequence>
<organism evidence="3 4">
    <name type="scientific">Portunus trituberculatus</name>
    <name type="common">Swimming crab</name>
    <name type="synonym">Neptunus trituberculatus</name>
    <dbReference type="NCBI Taxonomy" id="210409"/>
    <lineage>
        <taxon>Eukaryota</taxon>
        <taxon>Metazoa</taxon>
        <taxon>Ecdysozoa</taxon>
        <taxon>Arthropoda</taxon>
        <taxon>Crustacea</taxon>
        <taxon>Multicrustacea</taxon>
        <taxon>Malacostraca</taxon>
        <taxon>Eumalacostraca</taxon>
        <taxon>Eucarida</taxon>
        <taxon>Decapoda</taxon>
        <taxon>Pleocyemata</taxon>
        <taxon>Brachyura</taxon>
        <taxon>Eubrachyura</taxon>
        <taxon>Portunoidea</taxon>
        <taxon>Portunidae</taxon>
        <taxon>Portuninae</taxon>
        <taxon>Portunus</taxon>
    </lineage>
</organism>
<dbReference type="InterPro" id="IPR040184">
    <property type="entry name" value="Mcm10"/>
</dbReference>
<dbReference type="GO" id="GO:0043596">
    <property type="term" value="C:nuclear replication fork"/>
    <property type="evidence" value="ECO:0007669"/>
    <property type="project" value="TreeGrafter"/>
</dbReference>
<dbReference type="OrthoDB" id="273123at2759"/>
<dbReference type="PANTHER" id="PTHR13454">
    <property type="entry name" value="PROTEIN MCM10 HOMOLOG"/>
    <property type="match status" value="1"/>
</dbReference>
<evidence type="ECO:0000256" key="1">
    <source>
        <dbReference type="ARBA" id="ARBA00009679"/>
    </source>
</evidence>
<dbReference type="Proteomes" id="UP000324222">
    <property type="component" value="Unassembled WGS sequence"/>
</dbReference>